<dbReference type="InterPro" id="IPR016181">
    <property type="entry name" value="Acyl_CoA_acyltransferase"/>
</dbReference>
<dbReference type="GO" id="GO:0010485">
    <property type="term" value="F:histone H4 acetyltransferase activity"/>
    <property type="evidence" value="ECO:0007669"/>
    <property type="project" value="InterPro"/>
</dbReference>
<feature type="non-terminal residue" evidence="13">
    <location>
        <position position="1"/>
    </location>
</feature>
<evidence type="ECO:0000256" key="1">
    <source>
        <dbReference type="ARBA" id="ARBA00004123"/>
    </source>
</evidence>
<evidence type="ECO:0000313" key="14">
    <source>
        <dbReference type="Proteomes" id="UP000070501"/>
    </source>
</evidence>
<dbReference type="Pfam" id="PF00583">
    <property type="entry name" value="Acetyltransf_1"/>
    <property type="match status" value="1"/>
</dbReference>
<keyword evidence="6" id="KW-0963">Cytoplasm</keyword>
<evidence type="ECO:0000256" key="2">
    <source>
        <dbReference type="ARBA" id="ARBA00004496"/>
    </source>
</evidence>
<dbReference type="PROSITE" id="PS51186">
    <property type="entry name" value="GNAT"/>
    <property type="match status" value="1"/>
</dbReference>
<dbReference type="InterPro" id="IPR039949">
    <property type="entry name" value="NAA40"/>
</dbReference>
<evidence type="ECO:0000256" key="9">
    <source>
        <dbReference type="ARBA" id="ARBA00023315"/>
    </source>
</evidence>
<accession>A0A136IXB4</accession>
<evidence type="ECO:0000256" key="11">
    <source>
        <dbReference type="ARBA" id="ARBA00049524"/>
    </source>
</evidence>
<dbReference type="FunCoup" id="A0A136IXB4">
    <property type="interactions" value="97"/>
</dbReference>
<comment type="catalytic activity">
    <reaction evidence="10">
        <text>N-terminal L-seryl-[histone H2A] + acetyl-CoA = N-terminal N(alpha)-acetyl-L-seryl-[histone H2A] + CoA + H(+)</text>
        <dbReference type="Rhea" id="RHEA:50600"/>
        <dbReference type="Rhea" id="RHEA-COMP:12742"/>
        <dbReference type="Rhea" id="RHEA-COMP:12744"/>
        <dbReference type="ChEBI" id="CHEBI:15378"/>
        <dbReference type="ChEBI" id="CHEBI:57287"/>
        <dbReference type="ChEBI" id="CHEBI:57288"/>
        <dbReference type="ChEBI" id="CHEBI:64738"/>
        <dbReference type="ChEBI" id="CHEBI:83690"/>
        <dbReference type="EC" id="2.3.1.257"/>
    </reaction>
</comment>
<dbReference type="EMBL" id="KQ964255">
    <property type="protein sequence ID" value="KXJ89583.1"/>
    <property type="molecule type" value="Genomic_DNA"/>
</dbReference>
<evidence type="ECO:0000256" key="4">
    <source>
        <dbReference type="ARBA" id="ARBA00012950"/>
    </source>
</evidence>
<dbReference type="InParanoid" id="A0A136IXB4"/>
<organism evidence="13 14">
    <name type="scientific">Microdochium bolleyi</name>
    <dbReference type="NCBI Taxonomy" id="196109"/>
    <lineage>
        <taxon>Eukaryota</taxon>
        <taxon>Fungi</taxon>
        <taxon>Dikarya</taxon>
        <taxon>Ascomycota</taxon>
        <taxon>Pezizomycotina</taxon>
        <taxon>Sordariomycetes</taxon>
        <taxon>Xylariomycetidae</taxon>
        <taxon>Xylariales</taxon>
        <taxon>Microdochiaceae</taxon>
        <taxon>Microdochium</taxon>
    </lineage>
</organism>
<dbReference type="EC" id="2.3.1.257" evidence="4"/>
<dbReference type="GO" id="GO:0005737">
    <property type="term" value="C:cytoplasm"/>
    <property type="evidence" value="ECO:0007669"/>
    <property type="project" value="UniProtKB-SubCell"/>
</dbReference>
<sequence length="209" mass="23746">SDESFISQHLRPSSPSWVSWTHPKTRSVYTLSLKGAGNLSDTEFMACFSLVEETSRADYEPSSIGWKTGRKKAEMRSPELKYILVKDNITASVRGFTSLMPTWEEGQPVVYCYEIHLKEELRGTGLAQQLLGYHEHIAANSPPIEKVMLTCFLSNQNALKFYHKLGFTRDDISPVPRKLRGGKIFEPDYVILSKVVKRQDEITEKSSDI</sequence>
<comment type="catalytic activity">
    <reaction evidence="11">
        <text>N-terminal L-seryl-[histone H4] + acetyl-CoA = N-terminal N(alpha)-acetyl-L-seryl-[histone H4] + CoA + H(+)</text>
        <dbReference type="Rhea" id="RHEA:50596"/>
        <dbReference type="Rhea" id="RHEA-COMP:12740"/>
        <dbReference type="Rhea" id="RHEA-COMP:12743"/>
        <dbReference type="ChEBI" id="CHEBI:15378"/>
        <dbReference type="ChEBI" id="CHEBI:57287"/>
        <dbReference type="ChEBI" id="CHEBI:57288"/>
        <dbReference type="ChEBI" id="CHEBI:64738"/>
        <dbReference type="ChEBI" id="CHEBI:83690"/>
        <dbReference type="EC" id="2.3.1.257"/>
    </reaction>
</comment>
<dbReference type="PANTHER" id="PTHR20531:SF1">
    <property type="entry name" value="N-ALPHA-ACETYLTRANSFERASE 40"/>
    <property type="match status" value="1"/>
</dbReference>
<dbReference type="OrthoDB" id="424551at2759"/>
<evidence type="ECO:0000256" key="6">
    <source>
        <dbReference type="ARBA" id="ARBA00022490"/>
    </source>
</evidence>
<dbReference type="GO" id="GO:0005634">
    <property type="term" value="C:nucleus"/>
    <property type="evidence" value="ECO:0007669"/>
    <property type="project" value="UniProtKB-SubCell"/>
</dbReference>
<dbReference type="GO" id="GO:1990189">
    <property type="term" value="F:protein N-terminal-serine acetyltransferase activity"/>
    <property type="evidence" value="ECO:0007669"/>
    <property type="project" value="UniProtKB-EC"/>
</dbReference>
<evidence type="ECO:0000259" key="12">
    <source>
        <dbReference type="PROSITE" id="PS51186"/>
    </source>
</evidence>
<keyword evidence="14" id="KW-1185">Reference proteome</keyword>
<keyword evidence="9" id="KW-0012">Acyltransferase</keyword>
<dbReference type="SUPFAM" id="SSF55729">
    <property type="entry name" value="Acyl-CoA N-acyltransferases (Nat)"/>
    <property type="match status" value="1"/>
</dbReference>
<comment type="subcellular location">
    <subcellularLocation>
        <location evidence="2">Cytoplasm</location>
    </subcellularLocation>
    <subcellularLocation>
        <location evidence="1">Nucleus</location>
    </subcellularLocation>
</comment>
<keyword evidence="8" id="KW-0539">Nucleus</keyword>
<proteinExistence type="inferred from homology"/>
<name>A0A136IXB4_9PEZI</name>
<dbReference type="STRING" id="196109.A0A136IXB4"/>
<dbReference type="GO" id="GO:0043998">
    <property type="term" value="F:histone H2A acetyltransferase activity"/>
    <property type="evidence" value="ECO:0007669"/>
    <property type="project" value="InterPro"/>
</dbReference>
<evidence type="ECO:0000313" key="13">
    <source>
        <dbReference type="EMBL" id="KXJ89583.1"/>
    </source>
</evidence>
<evidence type="ECO:0000256" key="10">
    <source>
        <dbReference type="ARBA" id="ARBA00047821"/>
    </source>
</evidence>
<gene>
    <name evidence="13" type="ORF">Micbo1qcDRAFT_213083</name>
</gene>
<protein>
    <recommendedName>
        <fullName evidence="5">N-alpha-acetyltransferase 40</fullName>
        <ecNumber evidence="4">2.3.1.257</ecNumber>
    </recommendedName>
</protein>
<dbReference type="PANTHER" id="PTHR20531">
    <property type="entry name" value="N-ALPHA-ACETYLTRANSFERASE 40"/>
    <property type="match status" value="1"/>
</dbReference>
<feature type="domain" description="N-acetyltransferase" evidence="12">
    <location>
        <begin position="34"/>
        <end position="186"/>
    </location>
</feature>
<reference evidence="14" key="1">
    <citation type="submission" date="2016-02" db="EMBL/GenBank/DDBJ databases">
        <title>Draft genome sequence of Microdochium bolleyi, a fungal endophyte of beachgrass.</title>
        <authorList>
            <consortium name="DOE Joint Genome Institute"/>
            <person name="David A.S."/>
            <person name="May G."/>
            <person name="Haridas S."/>
            <person name="Lim J."/>
            <person name="Wang M."/>
            <person name="Labutti K."/>
            <person name="Lipzen A."/>
            <person name="Barry K."/>
            <person name="Grigoriev I.V."/>
        </authorList>
    </citation>
    <scope>NUCLEOTIDE SEQUENCE [LARGE SCALE GENOMIC DNA]</scope>
    <source>
        <strain evidence="14">J235TASD1</strain>
    </source>
</reference>
<keyword evidence="7" id="KW-0808">Transferase</keyword>
<dbReference type="InterPro" id="IPR000182">
    <property type="entry name" value="GNAT_dom"/>
</dbReference>
<evidence type="ECO:0000256" key="5">
    <source>
        <dbReference type="ARBA" id="ARBA00015043"/>
    </source>
</evidence>
<evidence type="ECO:0000256" key="8">
    <source>
        <dbReference type="ARBA" id="ARBA00023242"/>
    </source>
</evidence>
<dbReference type="Gene3D" id="3.40.630.30">
    <property type="match status" value="1"/>
</dbReference>
<comment type="similarity">
    <text evidence="3">Belongs to the acetyltransferase family. NAA40 subfamily.</text>
</comment>
<dbReference type="AlphaFoldDB" id="A0A136IXB4"/>
<evidence type="ECO:0000256" key="3">
    <source>
        <dbReference type="ARBA" id="ARBA00008870"/>
    </source>
</evidence>
<dbReference type="Proteomes" id="UP000070501">
    <property type="component" value="Unassembled WGS sequence"/>
</dbReference>
<evidence type="ECO:0000256" key="7">
    <source>
        <dbReference type="ARBA" id="ARBA00022679"/>
    </source>
</evidence>